<dbReference type="Pfam" id="PF02561">
    <property type="entry name" value="FliS"/>
    <property type="match status" value="1"/>
</dbReference>
<dbReference type="PANTHER" id="PTHR34773:SF1">
    <property type="entry name" value="FLAGELLAR SECRETION CHAPERONE FLIS"/>
    <property type="match status" value="1"/>
</dbReference>
<evidence type="ECO:0000256" key="5">
    <source>
        <dbReference type="ARBA" id="ARBA00023186"/>
    </source>
</evidence>
<dbReference type="GO" id="GO:0005829">
    <property type="term" value="C:cytosol"/>
    <property type="evidence" value="ECO:0007669"/>
    <property type="project" value="UniProtKB-SubCell"/>
</dbReference>
<dbReference type="GO" id="GO:0071973">
    <property type="term" value="P:bacterial-type flagellum-dependent cell motility"/>
    <property type="evidence" value="ECO:0007669"/>
    <property type="project" value="TreeGrafter"/>
</dbReference>
<dbReference type="InterPro" id="IPR003713">
    <property type="entry name" value="FliS"/>
</dbReference>
<organism evidence="6 7">
    <name type="scientific">Maridesulfovibrio ferrireducens</name>
    <dbReference type="NCBI Taxonomy" id="246191"/>
    <lineage>
        <taxon>Bacteria</taxon>
        <taxon>Pseudomonadati</taxon>
        <taxon>Thermodesulfobacteriota</taxon>
        <taxon>Desulfovibrionia</taxon>
        <taxon>Desulfovibrionales</taxon>
        <taxon>Desulfovibrionaceae</taxon>
        <taxon>Maridesulfovibrio</taxon>
    </lineage>
</organism>
<sequence length="181" mass="19749">MHKAAQAYLSTQVHTTSKGELLLMLYDAAIKFLKQAKVKINEKDYAAKGILISKAIEVISELTASLNKEKGGELAENLSQLYIYCNTRLLQANLKMDNEKIDEVVRIIDGIASAYREIIPTMEAQNAVPLQTYSTSSSGSTNINASFVNDPGYGLPTASKNMPAPNSMRLKKAANAYGTSR</sequence>
<dbReference type="NCBIfam" id="TIGR00208">
    <property type="entry name" value="fliS"/>
    <property type="match status" value="1"/>
</dbReference>
<accession>A0A1G9F306</accession>
<keyword evidence="6" id="KW-0966">Cell projection</keyword>
<keyword evidence="4" id="KW-1005">Bacterial flagellum biogenesis</keyword>
<dbReference type="OrthoDB" id="5343669at2"/>
<keyword evidence="3" id="KW-0963">Cytoplasm</keyword>
<evidence type="ECO:0000256" key="3">
    <source>
        <dbReference type="ARBA" id="ARBA00022490"/>
    </source>
</evidence>
<dbReference type="InterPro" id="IPR036584">
    <property type="entry name" value="FliS_sf"/>
</dbReference>
<comment type="similarity">
    <text evidence="2">Belongs to the FliS family.</text>
</comment>
<dbReference type="CDD" id="cd16098">
    <property type="entry name" value="FliS"/>
    <property type="match status" value="1"/>
</dbReference>
<evidence type="ECO:0000313" key="6">
    <source>
        <dbReference type="EMBL" id="SDK82772.1"/>
    </source>
</evidence>
<evidence type="ECO:0000313" key="7">
    <source>
        <dbReference type="Proteomes" id="UP000199053"/>
    </source>
</evidence>
<keyword evidence="6" id="KW-0282">Flagellum</keyword>
<gene>
    <name evidence="6" type="ORF">SAMN05660337_1362</name>
</gene>
<protein>
    <submittedName>
        <fullName evidence="6">Flagellar protein FliS</fullName>
    </submittedName>
</protein>
<keyword evidence="5" id="KW-0143">Chaperone</keyword>
<name>A0A1G9F306_9BACT</name>
<dbReference type="Proteomes" id="UP000199053">
    <property type="component" value="Unassembled WGS sequence"/>
</dbReference>
<dbReference type="STRING" id="246191.SAMN05660337_1362"/>
<evidence type="ECO:0000256" key="2">
    <source>
        <dbReference type="ARBA" id="ARBA00008787"/>
    </source>
</evidence>
<comment type="subcellular location">
    <subcellularLocation>
        <location evidence="1">Cytoplasm</location>
        <location evidence="1">Cytosol</location>
    </subcellularLocation>
</comment>
<evidence type="ECO:0000256" key="4">
    <source>
        <dbReference type="ARBA" id="ARBA00022795"/>
    </source>
</evidence>
<dbReference type="RefSeq" id="WP_092159517.1">
    <property type="nucleotide sequence ID" value="NZ_FNGA01000002.1"/>
</dbReference>
<reference evidence="7" key="1">
    <citation type="submission" date="2016-10" db="EMBL/GenBank/DDBJ databases">
        <authorList>
            <person name="Varghese N."/>
            <person name="Submissions S."/>
        </authorList>
    </citation>
    <scope>NUCLEOTIDE SEQUENCE [LARGE SCALE GENOMIC DNA]</scope>
    <source>
        <strain evidence="7">DSM 16995</strain>
    </source>
</reference>
<evidence type="ECO:0000256" key="1">
    <source>
        <dbReference type="ARBA" id="ARBA00004514"/>
    </source>
</evidence>
<dbReference type="AlphaFoldDB" id="A0A1G9F306"/>
<dbReference type="GO" id="GO:0044780">
    <property type="term" value="P:bacterial-type flagellum assembly"/>
    <property type="evidence" value="ECO:0007669"/>
    <property type="project" value="InterPro"/>
</dbReference>
<dbReference type="Gene3D" id="1.20.120.340">
    <property type="entry name" value="Flagellar protein FliS"/>
    <property type="match status" value="1"/>
</dbReference>
<dbReference type="PANTHER" id="PTHR34773">
    <property type="entry name" value="FLAGELLAR SECRETION CHAPERONE FLIS"/>
    <property type="match status" value="1"/>
</dbReference>
<dbReference type="EMBL" id="FNGA01000002">
    <property type="protein sequence ID" value="SDK82772.1"/>
    <property type="molecule type" value="Genomic_DNA"/>
</dbReference>
<keyword evidence="7" id="KW-1185">Reference proteome</keyword>
<proteinExistence type="inferred from homology"/>
<dbReference type="SUPFAM" id="SSF101116">
    <property type="entry name" value="Flagellar export chaperone FliS"/>
    <property type="match status" value="1"/>
</dbReference>
<keyword evidence="6" id="KW-0969">Cilium</keyword>